<dbReference type="Pfam" id="PF01578">
    <property type="entry name" value="Cytochrom_C_asm"/>
    <property type="match status" value="1"/>
</dbReference>
<evidence type="ECO:0000259" key="4">
    <source>
        <dbReference type="Pfam" id="PF01578"/>
    </source>
</evidence>
<feature type="transmembrane region" description="Helical" evidence="3">
    <location>
        <begin position="79"/>
        <end position="104"/>
    </location>
</feature>
<keyword evidence="2" id="KW-0201">Cytochrome c-type biogenesis</keyword>
<comment type="similarity">
    <text evidence="1">Belongs to the CcmF/CycK/Ccl1/NrfE/CcsA family.</text>
</comment>
<feature type="transmembrane region" description="Helical" evidence="3">
    <location>
        <begin position="6"/>
        <end position="26"/>
    </location>
</feature>
<evidence type="ECO:0000256" key="2">
    <source>
        <dbReference type="ARBA" id="ARBA00022748"/>
    </source>
</evidence>
<accession>A0A8J7CLH6</accession>
<evidence type="ECO:0000256" key="1">
    <source>
        <dbReference type="ARBA" id="ARBA00009186"/>
    </source>
</evidence>
<dbReference type="GO" id="GO:0017004">
    <property type="term" value="P:cytochrome complex assembly"/>
    <property type="evidence" value="ECO:0007669"/>
    <property type="project" value="UniProtKB-KW"/>
</dbReference>
<feature type="domain" description="Cytochrome c-type biogenesis protein CcmF C-terminal" evidence="5">
    <location>
        <begin position="348"/>
        <end position="573"/>
    </location>
</feature>
<name>A0A8J7CLH6_9BACT</name>
<dbReference type="Pfam" id="PF16327">
    <property type="entry name" value="CcmF_C"/>
    <property type="match status" value="1"/>
</dbReference>
<dbReference type="InterPro" id="IPR002541">
    <property type="entry name" value="Cyt_c_assembly"/>
</dbReference>
<feature type="transmembrane region" description="Helical" evidence="3">
    <location>
        <begin position="38"/>
        <end position="59"/>
    </location>
</feature>
<feature type="transmembrane region" description="Helical" evidence="3">
    <location>
        <begin position="242"/>
        <end position="260"/>
    </location>
</feature>
<dbReference type="Proteomes" id="UP000648239">
    <property type="component" value="Unassembled WGS sequence"/>
</dbReference>
<keyword evidence="3" id="KW-0472">Membrane</keyword>
<dbReference type="PRINTS" id="PR01410">
    <property type="entry name" value="CCBIOGENESIS"/>
</dbReference>
<dbReference type="InterPro" id="IPR003567">
    <property type="entry name" value="Cyt_c_biogenesis"/>
</dbReference>
<evidence type="ECO:0000313" key="7">
    <source>
        <dbReference type="Proteomes" id="UP000648239"/>
    </source>
</evidence>
<dbReference type="GO" id="GO:0020037">
    <property type="term" value="F:heme binding"/>
    <property type="evidence" value="ECO:0007669"/>
    <property type="project" value="InterPro"/>
</dbReference>
<evidence type="ECO:0000313" key="6">
    <source>
        <dbReference type="EMBL" id="MBD3868098.1"/>
    </source>
</evidence>
<feature type="transmembrane region" description="Helical" evidence="3">
    <location>
        <begin position="267"/>
        <end position="284"/>
    </location>
</feature>
<gene>
    <name evidence="6" type="primary">ccsA</name>
    <name evidence="6" type="ORF">IFK94_08230</name>
</gene>
<comment type="caution">
    <text evidence="6">The sequence shown here is derived from an EMBL/GenBank/DDBJ whole genome shotgun (WGS) entry which is preliminary data.</text>
</comment>
<keyword evidence="3" id="KW-0812">Transmembrane</keyword>
<dbReference type="InterPro" id="IPR032523">
    <property type="entry name" value="CcmF_C"/>
</dbReference>
<feature type="transmembrane region" description="Helical" evidence="3">
    <location>
        <begin position="471"/>
        <end position="491"/>
    </location>
</feature>
<dbReference type="GO" id="GO:0015232">
    <property type="term" value="F:heme transmembrane transporter activity"/>
    <property type="evidence" value="ECO:0007669"/>
    <property type="project" value="InterPro"/>
</dbReference>
<dbReference type="EMBL" id="JACXWD010000022">
    <property type="protein sequence ID" value="MBD3868098.1"/>
    <property type="molecule type" value="Genomic_DNA"/>
</dbReference>
<sequence>MTIGTLLVYFSAIFGLTSFIAAIRWARGNGESAWTFKMSYHAMTLALAAASVVLMVAILRHDFRFDYVIGYSSTEMPLIYLISAFWGGQQGTFLLWALMGALIGYPLFRKSSWEPATVMAFYTPTILFMVGLMLDSGANPFTLAARIPADGNGLNPLLQDPWMATHPPMVFLGYAAMTVPAVLAMAALIRSEETRWLDVGLRWSLIGFVSLGIGIILGGFWAYKVLGWGGFWGWDPVENASLVPWIVVTALIHGILVQKFTGSLRRTNLALALGGYLTVLYATFLTRSGVLADFSVHSFPKGSLMRWLVVIMLIALLTAVWGMLRRKGPEGKVIQWNAGWPFILSSTVVLFTISTAIVLIGTSWPILTSYNENPTVPGIPFYNATALPLYVLLLLLLGIGPFSSWQSKWNELNKRVFLSAGLALIATVAAGFLGGHGIKFLLLFFAASFALIGNLIRFVDVARIRFMNTGASIAHIGFALMLVGIVASSAWDREMELKLPLGHPVDAMDRVFTYRGHVDGSEPKDQWRVAVMKPGADETTALTTMYRFRSGGDYQIMRNPAILRTLGHDLYLAPLALETGKSEKPMILQKDEPVQFDHGTLTFLRFDTDNNEGEPGHMKVDAIVLLTHGEEQTELTLTMKYINGKMEATAIKLPIHGGENSIAMSRMMVDQGTIEILTESGSGLETLVVSVSHKPLMNLLWTGTILLLLGCTVAAIRRYIDKRAEVVVQTVVT</sequence>
<proteinExistence type="inferred from homology"/>
<feature type="transmembrane region" description="Helical" evidence="3">
    <location>
        <begin position="416"/>
        <end position="434"/>
    </location>
</feature>
<protein>
    <submittedName>
        <fullName evidence="6">Cytochrome c biogenesis protein CcsA</fullName>
    </submittedName>
</protein>
<evidence type="ECO:0000256" key="3">
    <source>
        <dbReference type="SAM" id="Phobius"/>
    </source>
</evidence>
<feature type="transmembrane region" description="Helical" evidence="3">
    <location>
        <begin position="440"/>
        <end position="459"/>
    </location>
</feature>
<dbReference type="AlphaFoldDB" id="A0A8J7CLH6"/>
<dbReference type="PANTHER" id="PTHR43653:SF1">
    <property type="entry name" value="CYTOCHROME C-TYPE BIOGENESIS PROTEIN CCMF"/>
    <property type="match status" value="1"/>
</dbReference>
<reference evidence="6 7" key="1">
    <citation type="submission" date="2020-08" db="EMBL/GenBank/DDBJ databases">
        <title>Acidobacteriota in marine sediments use diverse sulfur dissimilation pathways.</title>
        <authorList>
            <person name="Wasmund K."/>
        </authorList>
    </citation>
    <scope>NUCLEOTIDE SEQUENCE [LARGE SCALE GENOMIC DNA]</scope>
    <source>
        <strain evidence="6">MAG AM4</strain>
    </source>
</reference>
<keyword evidence="3" id="KW-1133">Transmembrane helix</keyword>
<feature type="transmembrane region" description="Helical" evidence="3">
    <location>
        <begin position="381"/>
        <end position="404"/>
    </location>
</feature>
<dbReference type="PANTHER" id="PTHR43653">
    <property type="entry name" value="CYTOCHROME C ASSEMBLY PROTEIN-RELATED"/>
    <property type="match status" value="1"/>
</dbReference>
<feature type="transmembrane region" description="Helical" evidence="3">
    <location>
        <begin position="696"/>
        <end position="716"/>
    </location>
</feature>
<feature type="domain" description="Cytochrome c assembly protein" evidence="4">
    <location>
        <begin position="90"/>
        <end position="288"/>
    </location>
</feature>
<dbReference type="GO" id="GO:0016020">
    <property type="term" value="C:membrane"/>
    <property type="evidence" value="ECO:0007669"/>
    <property type="project" value="InterPro"/>
</dbReference>
<feature type="transmembrane region" description="Helical" evidence="3">
    <location>
        <begin position="304"/>
        <end position="324"/>
    </location>
</feature>
<evidence type="ECO:0000259" key="5">
    <source>
        <dbReference type="Pfam" id="PF16327"/>
    </source>
</evidence>
<feature type="transmembrane region" description="Helical" evidence="3">
    <location>
        <begin position="171"/>
        <end position="189"/>
    </location>
</feature>
<feature type="transmembrane region" description="Helical" evidence="3">
    <location>
        <begin position="201"/>
        <end position="222"/>
    </location>
</feature>
<organism evidence="6 7">
    <name type="scientific">Candidatus Polarisedimenticola svalbardensis</name>
    <dbReference type="NCBI Taxonomy" id="2886004"/>
    <lineage>
        <taxon>Bacteria</taxon>
        <taxon>Pseudomonadati</taxon>
        <taxon>Acidobacteriota</taxon>
        <taxon>Candidatus Polarisedimenticolia</taxon>
        <taxon>Candidatus Polarisedimenticolales</taxon>
        <taxon>Candidatus Polarisedimenticolaceae</taxon>
        <taxon>Candidatus Polarisedimenticola</taxon>
    </lineage>
</organism>
<feature type="transmembrane region" description="Helical" evidence="3">
    <location>
        <begin position="116"/>
        <end position="134"/>
    </location>
</feature>
<feature type="transmembrane region" description="Helical" evidence="3">
    <location>
        <begin position="336"/>
        <end position="361"/>
    </location>
</feature>